<dbReference type="EMBL" id="DVIQ01000011">
    <property type="protein sequence ID" value="HIS30287.1"/>
    <property type="molecule type" value="Genomic_DNA"/>
</dbReference>
<accession>A0A9D1JIU3</accession>
<sequence length="467" mass="51591">MGEIAKEEKVCHHCGYDTAGHVQPVNALRAETILNGRYLVGRVLGQGGFGITYVGYDLTLGIKVAIKEYFPGGFAGRDGQLSSSLQWSFTNSERQNWNDSLDNFLSEARKMAKLDEIPGIVRVRDCFKENQTAYIVMDYAEGVTLREYLKQKGRMDYTSCVRLLLPIMESLETVHEKGLVHRDISPDNLMVRKKDKELKVSLLDFGAAIDMGMEHSGKSQSIVKKGYSAPEQYMENGNVGGWSDVYSMAAVIYRCVTGTEIPEAMERVMKGALVAMGGVSNKAARQVLTDALALKTEERTGTMAEFRKALMETLPAGGNNKKKAAVAGAAAAALLAVCGAGIWAFTAKPWLPDIVRLGSSNALKHQGANYAMLDRQYEYFTDEDWNLYVCPFNDQDSVFYIDNNTIVDTEAGFINIGKDKVYFAHDNAENARENDSLIAMNFDGSGREILTEGEYFSNLMYAELSDG</sequence>
<evidence type="ECO:0000256" key="3">
    <source>
        <dbReference type="ARBA" id="ARBA00022777"/>
    </source>
</evidence>
<keyword evidence="2 5" id="KW-0547">Nucleotide-binding</keyword>
<keyword evidence="3 8" id="KW-0418">Kinase</keyword>
<dbReference type="PANTHER" id="PTHR43289:SF34">
    <property type="entry name" value="SERINE_THREONINE-PROTEIN KINASE YBDM-RELATED"/>
    <property type="match status" value="1"/>
</dbReference>
<dbReference type="CDD" id="cd14014">
    <property type="entry name" value="STKc_PknB_like"/>
    <property type="match status" value="1"/>
</dbReference>
<evidence type="ECO:0000256" key="6">
    <source>
        <dbReference type="SAM" id="Phobius"/>
    </source>
</evidence>
<evidence type="ECO:0000259" key="7">
    <source>
        <dbReference type="PROSITE" id="PS50011"/>
    </source>
</evidence>
<keyword evidence="4 5" id="KW-0067">ATP-binding</keyword>
<dbReference type="Gene3D" id="3.30.200.20">
    <property type="entry name" value="Phosphorylase Kinase, domain 1"/>
    <property type="match status" value="1"/>
</dbReference>
<dbReference type="PROSITE" id="PS00107">
    <property type="entry name" value="PROTEIN_KINASE_ATP"/>
    <property type="match status" value="1"/>
</dbReference>
<name>A0A9D1JIU3_9FIRM</name>
<dbReference type="GO" id="GO:0005524">
    <property type="term" value="F:ATP binding"/>
    <property type="evidence" value="ECO:0007669"/>
    <property type="project" value="UniProtKB-UniRule"/>
</dbReference>
<dbReference type="GO" id="GO:0004674">
    <property type="term" value="F:protein serine/threonine kinase activity"/>
    <property type="evidence" value="ECO:0007669"/>
    <property type="project" value="UniProtKB-KW"/>
</dbReference>
<keyword evidence="6" id="KW-0812">Transmembrane</keyword>
<dbReference type="SUPFAM" id="SSF56112">
    <property type="entry name" value="Protein kinase-like (PK-like)"/>
    <property type="match status" value="1"/>
</dbReference>
<evidence type="ECO:0000313" key="9">
    <source>
        <dbReference type="Proteomes" id="UP000823935"/>
    </source>
</evidence>
<dbReference type="InterPro" id="IPR017441">
    <property type="entry name" value="Protein_kinase_ATP_BS"/>
</dbReference>
<evidence type="ECO:0000256" key="1">
    <source>
        <dbReference type="ARBA" id="ARBA00022679"/>
    </source>
</evidence>
<protein>
    <submittedName>
        <fullName evidence="8">Serine/threonine protein kinase</fullName>
    </submittedName>
</protein>
<keyword evidence="6" id="KW-0472">Membrane</keyword>
<dbReference type="PANTHER" id="PTHR43289">
    <property type="entry name" value="MITOGEN-ACTIVATED PROTEIN KINASE KINASE KINASE 20-RELATED"/>
    <property type="match status" value="1"/>
</dbReference>
<evidence type="ECO:0000256" key="5">
    <source>
        <dbReference type="PROSITE-ProRule" id="PRU10141"/>
    </source>
</evidence>
<dbReference type="PROSITE" id="PS00109">
    <property type="entry name" value="PROTEIN_KINASE_TYR"/>
    <property type="match status" value="1"/>
</dbReference>
<dbReference type="InterPro" id="IPR000719">
    <property type="entry name" value="Prot_kinase_dom"/>
</dbReference>
<feature type="transmembrane region" description="Helical" evidence="6">
    <location>
        <begin position="324"/>
        <end position="346"/>
    </location>
</feature>
<proteinExistence type="predicted"/>
<dbReference type="Proteomes" id="UP000823935">
    <property type="component" value="Unassembled WGS sequence"/>
</dbReference>
<keyword evidence="8" id="KW-0723">Serine/threonine-protein kinase</keyword>
<dbReference type="PROSITE" id="PS50011">
    <property type="entry name" value="PROTEIN_KINASE_DOM"/>
    <property type="match status" value="1"/>
</dbReference>
<feature type="domain" description="Protein kinase" evidence="7">
    <location>
        <begin position="38"/>
        <end position="314"/>
    </location>
</feature>
<feature type="binding site" evidence="5">
    <location>
        <position position="67"/>
    </location>
    <ligand>
        <name>ATP</name>
        <dbReference type="ChEBI" id="CHEBI:30616"/>
    </ligand>
</feature>
<evidence type="ECO:0000256" key="2">
    <source>
        <dbReference type="ARBA" id="ARBA00022741"/>
    </source>
</evidence>
<dbReference type="AlphaFoldDB" id="A0A9D1JIU3"/>
<reference evidence="8" key="2">
    <citation type="journal article" date="2021" name="PeerJ">
        <title>Extensive microbial diversity within the chicken gut microbiome revealed by metagenomics and culture.</title>
        <authorList>
            <person name="Gilroy R."/>
            <person name="Ravi A."/>
            <person name="Getino M."/>
            <person name="Pursley I."/>
            <person name="Horton D.L."/>
            <person name="Alikhan N.F."/>
            <person name="Baker D."/>
            <person name="Gharbi K."/>
            <person name="Hall N."/>
            <person name="Watson M."/>
            <person name="Adriaenssens E.M."/>
            <person name="Foster-Nyarko E."/>
            <person name="Jarju S."/>
            <person name="Secka A."/>
            <person name="Antonio M."/>
            <person name="Oren A."/>
            <person name="Chaudhuri R.R."/>
            <person name="La Ragione R."/>
            <person name="Hildebrand F."/>
            <person name="Pallen M.J."/>
        </authorList>
    </citation>
    <scope>NUCLEOTIDE SEQUENCE</scope>
    <source>
        <strain evidence="8">CHK190-19873</strain>
    </source>
</reference>
<comment type="caution">
    <text evidence="8">The sequence shown here is derived from an EMBL/GenBank/DDBJ whole genome shotgun (WGS) entry which is preliminary data.</text>
</comment>
<gene>
    <name evidence="8" type="ORF">IAB44_01875</name>
</gene>
<dbReference type="Gene3D" id="1.10.510.10">
    <property type="entry name" value="Transferase(Phosphotransferase) domain 1"/>
    <property type="match status" value="1"/>
</dbReference>
<feature type="non-terminal residue" evidence="8">
    <location>
        <position position="467"/>
    </location>
</feature>
<evidence type="ECO:0000256" key="4">
    <source>
        <dbReference type="ARBA" id="ARBA00022840"/>
    </source>
</evidence>
<dbReference type="Pfam" id="PF00069">
    <property type="entry name" value="Pkinase"/>
    <property type="match status" value="1"/>
</dbReference>
<dbReference type="InterPro" id="IPR008266">
    <property type="entry name" value="Tyr_kinase_AS"/>
</dbReference>
<keyword evidence="6" id="KW-1133">Transmembrane helix</keyword>
<organism evidence="8 9">
    <name type="scientific">Candidatus Limivivens intestinipullorum</name>
    <dbReference type="NCBI Taxonomy" id="2840858"/>
    <lineage>
        <taxon>Bacteria</taxon>
        <taxon>Bacillati</taxon>
        <taxon>Bacillota</taxon>
        <taxon>Clostridia</taxon>
        <taxon>Lachnospirales</taxon>
        <taxon>Lachnospiraceae</taxon>
        <taxon>Lachnospiraceae incertae sedis</taxon>
        <taxon>Candidatus Limivivens</taxon>
    </lineage>
</organism>
<keyword evidence="1" id="KW-0808">Transferase</keyword>
<evidence type="ECO:0000313" key="8">
    <source>
        <dbReference type="EMBL" id="HIS30287.1"/>
    </source>
</evidence>
<reference evidence="8" key="1">
    <citation type="submission" date="2020-10" db="EMBL/GenBank/DDBJ databases">
        <authorList>
            <person name="Gilroy R."/>
        </authorList>
    </citation>
    <scope>NUCLEOTIDE SEQUENCE</scope>
    <source>
        <strain evidence="8">CHK190-19873</strain>
    </source>
</reference>
<dbReference type="InterPro" id="IPR011009">
    <property type="entry name" value="Kinase-like_dom_sf"/>
</dbReference>